<dbReference type="Proteomes" id="UP000618952">
    <property type="component" value="Unassembled WGS sequence"/>
</dbReference>
<keyword evidence="1" id="KW-0805">Transcription regulation</keyword>
<dbReference type="InterPro" id="IPR028082">
    <property type="entry name" value="Peripla_BP_I"/>
</dbReference>
<sequence>MTLKEKYTIKDIAHMAGVSKGTVDRVLHKRGKVSKKAFEKVDKVLKEIDYRPNPIARNLKINKTYNIHVLLPDPRKDPYWIPANEGIIEASNQFMPFGVMVKKYFYDPNDRSSFLEESRQAIISQPDVLLMAPIFDNESHEVLKQCCENKISVVLFNNHINSFKEQIFIGQDLKQSGRVAASLMDKVIGENDEIAIIHINKEPHMQQKENGFKEFFKEKSGSKHLVLSKEFNSAEKRRFNQDVSDFLKSNKSINAFFVTNSKAYILIEAFQELEKRERIVIGYDLLKPNMKYLKEGAINFLIHQKPHRQAFLGVSYMAEHFLFGKGLPTQEFLPIDIVTSENAQYYI</sequence>
<dbReference type="Gene3D" id="1.10.260.40">
    <property type="entry name" value="lambda repressor-like DNA-binding domains"/>
    <property type="match status" value="1"/>
</dbReference>
<organism evidence="5 6">
    <name type="scientific">Arenibacter arenosicollis</name>
    <dbReference type="NCBI Taxonomy" id="2762274"/>
    <lineage>
        <taxon>Bacteria</taxon>
        <taxon>Pseudomonadati</taxon>
        <taxon>Bacteroidota</taxon>
        <taxon>Flavobacteriia</taxon>
        <taxon>Flavobacteriales</taxon>
        <taxon>Flavobacteriaceae</taxon>
        <taxon>Arenibacter</taxon>
    </lineage>
</organism>
<dbReference type="InterPro" id="IPR025997">
    <property type="entry name" value="SBP_2_dom"/>
</dbReference>
<evidence type="ECO:0000256" key="1">
    <source>
        <dbReference type="ARBA" id="ARBA00023015"/>
    </source>
</evidence>
<evidence type="ECO:0000313" key="5">
    <source>
        <dbReference type="EMBL" id="MBC8768444.1"/>
    </source>
</evidence>
<dbReference type="SUPFAM" id="SSF53822">
    <property type="entry name" value="Periplasmic binding protein-like I"/>
    <property type="match status" value="1"/>
</dbReference>
<dbReference type="RefSeq" id="WP_187584320.1">
    <property type="nucleotide sequence ID" value="NZ_JACLHY010000009.1"/>
</dbReference>
<dbReference type="Gene3D" id="3.40.50.2300">
    <property type="match status" value="2"/>
</dbReference>
<evidence type="ECO:0000256" key="3">
    <source>
        <dbReference type="ARBA" id="ARBA00023163"/>
    </source>
</evidence>
<dbReference type="EMBL" id="JACLHY010000009">
    <property type="protein sequence ID" value="MBC8768444.1"/>
    <property type="molecule type" value="Genomic_DNA"/>
</dbReference>
<keyword evidence="6" id="KW-1185">Reference proteome</keyword>
<dbReference type="PANTHER" id="PTHR30146:SF144">
    <property type="entry name" value="LACI-FAMILY TRANSCRIPTION REGULATOR"/>
    <property type="match status" value="1"/>
</dbReference>
<dbReference type="PROSITE" id="PS50932">
    <property type="entry name" value="HTH_LACI_2"/>
    <property type="match status" value="1"/>
</dbReference>
<dbReference type="PROSITE" id="PS00356">
    <property type="entry name" value="HTH_LACI_1"/>
    <property type="match status" value="1"/>
</dbReference>
<dbReference type="InterPro" id="IPR010982">
    <property type="entry name" value="Lambda_DNA-bd_dom_sf"/>
</dbReference>
<dbReference type="CDD" id="cd01392">
    <property type="entry name" value="HTH_LacI"/>
    <property type="match status" value="1"/>
</dbReference>
<dbReference type="Pfam" id="PF00356">
    <property type="entry name" value="LacI"/>
    <property type="match status" value="1"/>
</dbReference>
<dbReference type="SUPFAM" id="SSF47413">
    <property type="entry name" value="lambda repressor-like DNA-binding domains"/>
    <property type="match status" value="1"/>
</dbReference>
<keyword evidence="2 5" id="KW-0238">DNA-binding</keyword>
<dbReference type="PANTHER" id="PTHR30146">
    <property type="entry name" value="LACI-RELATED TRANSCRIPTIONAL REPRESSOR"/>
    <property type="match status" value="1"/>
</dbReference>
<dbReference type="Pfam" id="PF13407">
    <property type="entry name" value="Peripla_BP_4"/>
    <property type="match status" value="1"/>
</dbReference>
<name>A0ABR7QMP5_9FLAO</name>
<reference evidence="5 6" key="1">
    <citation type="submission" date="2020-08" db="EMBL/GenBank/DDBJ databases">
        <title>Arenibacter gaetbuli sp. nov., isolated from a sand dune.</title>
        <authorList>
            <person name="Park S."/>
            <person name="Yoon J.-H."/>
        </authorList>
    </citation>
    <scope>NUCLEOTIDE SEQUENCE [LARGE SCALE GENOMIC DNA]</scope>
    <source>
        <strain evidence="5 6">BSSL-BM3</strain>
    </source>
</reference>
<comment type="caution">
    <text evidence="5">The sequence shown here is derived from an EMBL/GenBank/DDBJ whole genome shotgun (WGS) entry which is preliminary data.</text>
</comment>
<accession>A0ABR7QMP5</accession>
<dbReference type="SMART" id="SM00354">
    <property type="entry name" value="HTH_LACI"/>
    <property type="match status" value="1"/>
</dbReference>
<evidence type="ECO:0000259" key="4">
    <source>
        <dbReference type="PROSITE" id="PS50932"/>
    </source>
</evidence>
<keyword evidence="3" id="KW-0804">Transcription</keyword>
<dbReference type="InterPro" id="IPR000843">
    <property type="entry name" value="HTH_LacI"/>
</dbReference>
<feature type="domain" description="HTH lacI-type" evidence="4">
    <location>
        <begin position="7"/>
        <end position="61"/>
    </location>
</feature>
<proteinExistence type="predicted"/>
<evidence type="ECO:0000313" key="6">
    <source>
        <dbReference type="Proteomes" id="UP000618952"/>
    </source>
</evidence>
<evidence type="ECO:0000256" key="2">
    <source>
        <dbReference type="ARBA" id="ARBA00023125"/>
    </source>
</evidence>
<gene>
    <name evidence="5" type="ORF">H4O18_10605</name>
</gene>
<protein>
    <submittedName>
        <fullName evidence="5">LacI family DNA-binding transcriptional regulator</fullName>
    </submittedName>
</protein>
<dbReference type="GO" id="GO:0003677">
    <property type="term" value="F:DNA binding"/>
    <property type="evidence" value="ECO:0007669"/>
    <property type="project" value="UniProtKB-KW"/>
</dbReference>